<evidence type="ECO:0000259" key="6">
    <source>
        <dbReference type="PROSITE" id="PS51083"/>
    </source>
</evidence>
<proteinExistence type="predicted"/>
<feature type="domain" description="HIT-type" evidence="6">
    <location>
        <begin position="5"/>
        <end position="42"/>
    </location>
</feature>
<keyword evidence="2 4" id="KW-0863">Zinc-finger</keyword>
<evidence type="ECO:0000256" key="5">
    <source>
        <dbReference type="SAM" id="MobiDB-lite"/>
    </source>
</evidence>
<reference evidence="7" key="1">
    <citation type="journal article" date="2020" name="Stud. Mycol.">
        <title>101 Dothideomycetes genomes: a test case for predicting lifestyles and emergence of pathogens.</title>
        <authorList>
            <person name="Haridas S."/>
            <person name="Albert R."/>
            <person name="Binder M."/>
            <person name="Bloem J."/>
            <person name="Labutti K."/>
            <person name="Salamov A."/>
            <person name="Andreopoulos B."/>
            <person name="Baker S."/>
            <person name="Barry K."/>
            <person name="Bills G."/>
            <person name="Bluhm B."/>
            <person name="Cannon C."/>
            <person name="Castanera R."/>
            <person name="Culley D."/>
            <person name="Daum C."/>
            <person name="Ezra D."/>
            <person name="Gonzalez J."/>
            <person name="Henrissat B."/>
            <person name="Kuo A."/>
            <person name="Liang C."/>
            <person name="Lipzen A."/>
            <person name="Lutzoni F."/>
            <person name="Magnuson J."/>
            <person name="Mondo S."/>
            <person name="Nolan M."/>
            <person name="Ohm R."/>
            <person name="Pangilinan J."/>
            <person name="Park H.-J."/>
            <person name="Ramirez L."/>
            <person name="Alfaro M."/>
            <person name="Sun H."/>
            <person name="Tritt A."/>
            <person name="Yoshinaga Y."/>
            <person name="Zwiers L.-H."/>
            <person name="Turgeon B."/>
            <person name="Goodwin S."/>
            <person name="Spatafora J."/>
            <person name="Crous P."/>
            <person name="Grigoriev I."/>
        </authorList>
    </citation>
    <scope>NUCLEOTIDE SEQUENCE</scope>
    <source>
        <strain evidence="7">CBS 113979</strain>
    </source>
</reference>
<dbReference type="GO" id="GO:0005634">
    <property type="term" value="C:nucleus"/>
    <property type="evidence" value="ECO:0007669"/>
    <property type="project" value="TreeGrafter"/>
</dbReference>
<dbReference type="Pfam" id="PF04438">
    <property type="entry name" value="zf-HIT"/>
    <property type="match status" value="1"/>
</dbReference>
<evidence type="ECO:0000256" key="4">
    <source>
        <dbReference type="PROSITE-ProRule" id="PRU00453"/>
    </source>
</evidence>
<dbReference type="OrthoDB" id="18412at2759"/>
<evidence type="ECO:0000256" key="3">
    <source>
        <dbReference type="ARBA" id="ARBA00022833"/>
    </source>
</evidence>
<dbReference type="CDD" id="cd23024">
    <property type="entry name" value="zf-HIT_ZNHIT2-3"/>
    <property type="match status" value="1"/>
</dbReference>
<dbReference type="EMBL" id="ML977139">
    <property type="protein sequence ID" value="KAF1991491.1"/>
    <property type="molecule type" value="Genomic_DNA"/>
</dbReference>
<dbReference type="SUPFAM" id="SSF144232">
    <property type="entry name" value="HIT/MYND zinc finger-like"/>
    <property type="match status" value="1"/>
</dbReference>
<dbReference type="GO" id="GO:0000492">
    <property type="term" value="P:box C/D snoRNP assembly"/>
    <property type="evidence" value="ECO:0007669"/>
    <property type="project" value="TreeGrafter"/>
</dbReference>
<dbReference type="PANTHER" id="PTHR13483:SF11">
    <property type="entry name" value="ZINC FINGER HIT DOMAIN-CONTAINING PROTEIN 3"/>
    <property type="match status" value="1"/>
</dbReference>
<evidence type="ECO:0000256" key="1">
    <source>
        <dbReference type="ARBA" id="ARBA00022723"/>
    </source>
</evidence>
<protein>
    <recommendedName>
        <fullName evidence="6">HIT-type domain-containing protein</fullName>
    </recommendedName>
</protein>
<dbReference type="GO" id="GO:0008270">
    <property type="term" value="F:zinc ion binding"/>
    <property type="evidence" value="ECO:0007669"/>
    <property type="project" value="UniProtKB-UniRule"/>
</dbReference>
<name>A0A6G1HE42_9PEZI</name>
<dbReference type="InterPro" id="IPR051639">
    <property type="entry name" value="BCD1"/>
</dbReference>
<keyword evidence="8" id="KW-1185">Reference proteome</keyword>
<organism evidence="7 8">
    <name type="scientific">Aulographum hederae CBS 113979</name>
    <dbReference type="NCBI Taxonomy" id="1176131"/>
    <lineage>
        <taxon>Eukaryota</taxon>
        <taxon>Fungi</taxon>
        <taxon>Dikarya</taxon>
        <taxon>Ascomycota</taxon>
        <taxon>Pezizomycotina</taxon>
        <taxon>Dothideomycetes</taxon>
        <taxon>Pleosporomycetidae</taxon>
        <taxon>Aulographales</taxon>
        <taxon>Aulographaceae</taxon>
    </lineage>
</organism>
<feature type="compositionally biased region" description="Low complexity" evidence="5">
    <location>
        <begin position="115"/>
        <end position="130"/>
    </location>
</feature>
<dbReference type="GO" id="GO:0048254">
    <property type="term" value="P:snoRNA localization"/>
    <property type="evidence" value="ECO:0007669"/>
    <property type="project" value="TreeGrafter"/>
</dbReference>
<dbReference type="InterPro" id="IPR013087">
    <property type="entry name" value="Znf_C2H2_type"/>
</dbReference>
<feature type="region of interest" description="Disordered" evidence="5">
    <location>
        <begin position="107"/>
        <end position="168"/>
    </location>
</feature>
<dbReference type="Gene3D" id="3.30.60.190">
    <property type="match status" value="1"/>
</dbReference>
<dbReference type="AlphaFoldDB" id="A0A6G1HE42"/>
<evidence type="ECO:0000313" key="8">
    <source>
        <dbReference type="Proteomes" id="UP000800041"/>
    </source>
</evidence>
<sequence>MASLCGVCNTGTPKYKCPNCKLRYCSLACFTTHKTLHEQNGHSPTKLTSQAINFSTQSAQSLPQQPTSDLPQNPQQDTNTLLLSHPSFNSLFAKYPLLRGQLKQIYATGQPPPTDSSNPSSDPTFPSSDPAFPPSSPPSNNRYNNRGSRRGGRGGRGGHKTSRVWKPEWGQHNAMKLFRRLEEQEGGEGLREFKTLVMMVEEGARSEEGGGETTEAEKG</sequence>
<dbReference type="GO" id="GO:0070761">
    <property type="term" value="C:pre-snoRNP complex"/>
    <property type="evidence" value="ECO:0007669"/>
    <property type="project" value="TreeGrafter"/>
</dbReference>
<feature type="compositionally biased region" description="Basic residues" evidence="5">
    <location>
        <begin position="147"/>
        <end position="163"/>
    </location>
</feature>
<gene>
    <name evidence="7" type="ORF">K402DRAFT_400226</name>
</gene>
<dbReference type="InterPro" id="IPR007529">
    <property type="entry name" value="Znf_HIT"/>
</dbReference>
<dbReference type="PROSITE" id="PS00028">
    <property type="entry name" value="ZINC_FINGER_C2H2_1"/>
    <property type="match status" value="1"/>
</dbReference>
<evidence type="ECO:0000313" key="7">
    <source>
        <dbReference type="EMBL" id="KAF1991491.1"/>
    </source>
</evidence>
<dbReference type="PANTHER" id="PTHR13483">
    <property type="entry name" value="BOX C_D SNORNA PROTEIN 1-RELATED"/>
    <property type="match status" value="1"/>
</dbReference>
<dbReference type="PROSITE" id="PS51083">
    <property type="entry name" value="ZF_HIT"/>
    <property type="match status" value="1"/>
</dbReference>
<dbReference type="GO" id="GO:0000463">
    <property type="term" value="P:maturation of LSU-rRNA from tricistronic rRNA transcript (SSU-rRNA, 5.8S rRNA, LSU-rRNA)"/>
    <property type="evidence" value="ECO:0007669"/>
    <property type="project" value="TreeGrafter"/>
</dbReference>
<evidence type="ECO:0000256" key="2">
    <source>
        <dbReference type="ARBA" id="ARBA00022771"/>
    </source>
</evidence>
<keyword evidence="3" id="KW-0862">Zinc</keyword>
<keyword evidence="1" id="KW-0479">Metal-binding</keyword>
<accession>A0A6G1HE42</accession>
<feature type="region of interest" description="Disordered" evidence="5">
    <location>
        <begin position="58"/>
        <end position="82"/>
    </location>
</feature>
<dbReference type="Proteomes" id="UP000800041">
    <property type="component" value="Unassembled WGS sequence"/>
</dbReference>